<evidence type="ECO:0000256" key="1">
    <source>
        <dbReference type="SAM" id="Phobius"/>
    </source>
</evidence>
<keyword evidence="1" id="KW-0812">Transmembrane</keyword>
<organism evidence="2 3">
    <name type="scientific">Dibothriocephalus latus</name>
    <name type="common">Fish tapeworm</name>
    <name type="synonym">Diphyllobothrium latum</name>
    <dbReference type="NCBI Taxonomy" id="60516"/>
    <lineage>
        <taxon>Eukaryota</taxon>
        <taxon>Metazoa</taxon>
        <taxon>Spiralia</taxon>
        <taxon>Lophotrochozoa</taxon>
        <taxon>Platyhelminthes</taxon>
        <taxon>Cestoda</taxon>
        <taxon>Eucestoda</taxon>
        <taxon>Diphyllobothriidea</taxon>
        <taxon>Diphyllobothriidae</taxon>
        <taxon>Dibothriocephalus</taxon>
    </lineage>
</organism>
<gene>
    <name evidence="2" type="ORF">DILT_LOCUS16167</name>
</gene>
<evidence type="ECO:0000313" key="2">
    <source>
        <dbReference type="EMBL" id="VDN33179.1"/>
    </source>
</evidence>
<sequence length="102" mass="9851">MSGLTVGAEAEVLAGNVSLLLLVAFSAGGYVLHQSSHFTPAGGGFDTGVRAAAQTVDRLGGVQGLCLLCDCGAGGVKSAGTEDTATTTGGVGGGSKLLVRGR</sequence>
<dbReference type="EMBL" id="UYRU01083369">
    <property type="protein sequence ID" value="VDN33179.1"/>
    <property type="molecule type" value="Genomic_DNA"/>
</dbReference>
<feature type="transmembrane region" description="Helical" evidence="1">
    <location>
        <begin position="12"/>
        <end position="32"/>
    </location>
</feature>
<keyword evidence="1" id="KW-1133">Transmembrane helix</keyword>
<proteinExistence type="predicted"/>
<dbReference type="Proteomes" id="UP000281553">
    <property type="component" value="Unassembled WGS sequence"/>
</dbReference>
<accession>A0A3P7QUQ7</accession>
<evidence type="ECO:0000313" key="3">
    <source>
        <dbReference type="Proteomes" id="UP000281553"/>
    </source>
</evidence>
<keyword evidence="3" id="KW-1185">Reference proteome</keyword>
<protein>
    <submittedName>
        <fullName evidence="2">Uncharacterized protein</fullName>
    </submittedName>
</protein>
<name>A0A3P7QUQ7_DIBLA</name>
<keyword evidence="1" id="KW-0472">Membrane</keyword>
<reference evidence="2 3" key="1">
    <citation type="submission" date="2018-11" db="EMBL/GenBank/DDBJ databases">
        <authorList>
            <consortium name="Pathogen Informatics"/>
        </authorList>
    </citation>
    <scope>NUCLEOTIDE SEQUENCE [LARGE SCALE GENOMIC DNA]</scope>
</reference>
<dbReference type="AlphaFoldDB" id="A0A3P7QUQ7"/>